<gene>
    <name evidence="12" type="ORF">SKTS_33380</name>
</gene>
<evidence type="ECO:0000256" key="11">
    <source>
        <dbReference type="PIRSR" id="PIRSR006118-2"/>
    </source>
</evidence>
<protein>
    <recommendedName>
        <fullName evidence="6">3-deoxy-D-manno-octulosonate 8-phosphate phosphatase KdsC</fullName>
        <ecNumber evidence="5">3.1.3.45</ecNumber>
    </recommendedName>
    <alternativeName>
        <fullName evidence="10">KDO 8-P phosphatase</fullName>
    </alternativeName>
</protein>
<keyword evidence="8" id="KW-0378">Hydrolase</keyword>
<comment type="cofactor">
    <cofactor evidence="2 11">
        <name>Mg(2+)</name>
        <dbReference type="ChEBI" id="CHEBI:18420"/>
    </cofactor>
</comment>
<dbReference type="InterPro" id="IPR006549">
    <property type="entry name" value="HAD-SF_hydro_IIIA"/>
</dbReference>
<evidence type="ECO:0000256" key="1">
    <source>
        <dbReference type="ARBA" id="ARBA00000898"/>
    </source>
</evidence>
<dbReference type="InterPro" id="IPR023214">
    <property type="entry name" value="HAD_sf"/>
</dbReference>
<evidence type="ECO:0000256" key="4">
    <source>
        <dbReference type="ARBA" id="ARBA00011881"/>
    </source>
</evidence>
<dbReference type="AlphaFoldDB" id="A0A6F8VHN2"/>
<dbReference type="Gene3D" id="3.40.50.1000">
    <property type="entry name" value="HAD superfamily/HAD-like"/>
    <property type="match status" value="1"/>
</dbReference>
<feature type="binding site" evidence="11">
    <location>
        <position position="19"/>
    </location>
    <ligand>
        <name>substrate</name>
    </ligand>
</feature>
<comment type="catalytic activity">
    <reaction evidence="1">
        <text>3-deoxy-alpha-D-manno-2-octulosonate-8-phosphate + H2O = 3-deoxy-alpha-D-manno-oct-2-ulosonate + phosphate</text>
        <dbReference type="Rhea" id="RHEA:11500"/>
        <dbReference type="ChEBI" id="CHEBI:15377"/>
        <dbReference type="ChEBI" id="CHEBI:43474"/>
        <dbReference type="ChEBI" id="CHEBI:85985"/>
        <dbReference type="ChEBI" id="CHEBI:85986"/>
        <dbReference type="EC" id="3.1.3.45"/>
    </reaction>
</comment>
<evidence type="ECO:0000256" key="8">
    <source>
        <dbReference type="ARBA" id="ARBA00022801"/>
    </source>
</evidence>
<evidence type="ECO:0000256" key="9">
    <source>
        <dbReference type="ARBA" id="ARBA00022842"/>
    </source>
</evidence>
<dbReference type="SFLD" id="SFLDF00036">
    <property type="entry name" value="deoxy-d-mannose-octulosonate_8"/>
    <property type="match status" value="1"/>
</dbReference>
<dbReference type="SUPFAM" id="SSF56784">
    <property type="entry name" value="HAD-like"/>
    <property type="match status" value="1"/>
</dbReference>
<sequence>MQAVYDLARNIKLLIFDVDGVLTDGSLYLGDDGQEYKAFNSLDGHGMKMLKNSGVELAIITGRTSKVVIHRAHNLGITHLYQGVHDKLQAFHDLTEKLGLHLEQCAFMGDDVIDLPVMRRCGLAVTVPQAPELVQRHAHHVTRREGGRGAAREVCELIMQAQNTLEAQLSIYLK</sequence>
<evidence type="ECO:0000256" key="7">
    <source>
        <dbReference type="ARBA" id="ARBA00022723"/>
    </source>
</evidence>
<dbReference type="RefSeq" id="WP_173067881.1">
    <property type="nucleotide sequence ID" value="NZ_AP022853.1"/>
</dbReference>
<dbReference type="InterPro" id="IPR036412">
    <property type="entry name" value="HAD-like_sf"/>
</dbReference>
<evidence type="ECO:0000256" key="3">
    <source>
        <dbReference type="ARBA" id="ARBA00005893"/>
    </source>
</evidence>
<dbReference type="PANTHER" id="PTHR21485:SF3">
    <property type="entry name" value="N-ACYLNEURAMINATE CYTIDYLYLTRANSFERASE"/>
    <property type="match status" value="1"/>
</dbReference>
<dbReference type="SFLD" id="SFLDS00003">
    <property type="entry name" value="Haloacid_Dehalogenase"/>
    <property type="match status" value="1"/>
</dbReference>
<dbReference type="CDD" id="cd01630">
    <property type="entry name" value="HAD_KDO-like"/>
    <property type="match status" value="1"/>
</dbReference>
<evidence type="ECO:0000313" key="12">
    <source>
        <dbReference type="EMBL" id="BCB28452.1"/>
    </source>
</evidence>
<dbReference type="GO" id="GO:0008781">
    <property type="term" value="F:N-acylneuraminate cytidylyltransferase activity"/>
    <property type="evidence" value="ECO:0007669"/>
    <property type="project" value="TreeGrafter"/>
</dbReference>
<evidence type="ECO:0000256" key="6">
    <source>
        <dbReference type="ARBA" id="ARBA00020092"/>
    </source>
</evidence>
<dbReference type="KEGG" id="slac:SKTS_33380"/>
<dbReference type="InterPro" id="IPR050793">
    <property type="entry name" value="CMP-NeuNAc_synthase"/>
</dbReference>
<dbReference type="NCBIfam" id="TIGR01670">
    <property type="entry name" value="KdsC-phosphatas"/>
    <property type="match status" value="1"/>
</dbReference>
<keyword evidence="7 11" id="KW-0479">Metal-binding</keyword>
<dbReference type="PANTHER" id="PTHR21485">
    <property type="entry name" value="HAD SUPERFAMILY MEMBERS CMAS AND KDSC"/>
    <property type="match status" value="1"/>
</dbReference>
<dbReference type="Pfam" id="PF08282">
    <property type="entry name" value="Hydrolase_3"/>
    <property type="match status" value="1"/>
</dbReference>
<dbReference type="Proteomes" id="UP000502260">
    <property type="component" value="Chromosome"/>
</dbReference>
<comment type="subunit">
    <text evidence="4">Homotetramer.</text>
</comment>
<proteinExistence type="inferred from homology"/>
<dbReference type="EMBL" id="AP022853">
    <property type="protein sequence ID" value="BCB28452.1"/>
    <property type="molecule type" value="Genomic_DNA"/>
</dbReference>
<keyword evidence="9 11" id="KW-0460">Magnesium</keyword>
<dbReference type="GO" id="GO:0046872">
    <property type="term" value="F:metal ion binding"/>
    <property type="evidence" value="ECO:0007669"/>
    <property type="project" value="UniProtKB-KW"/>
</dbReference>
<comment type="similarity">
    <text evidence="3">Belongs to the KdsC family.</text>
</comment>
<reference evidence="13" key="1">
    <citation type="submission" date="2020-03" db="EMBL/GenBank/DDBJ databases">
        <title>Complete genome sequence of sulfur-oxidizing bacterium skT11.</title>
        <authorList>
            <person name="Kanda M."/>
            <person name="Kojima H."/>
            <person name="Fukui M."/>
        </authorList>
    </citation>
    <scope>NUCLEOTIDE SEQUENCE [LARGE SCALE GENOMIC DNA]</scope>
    <source>
        <strain evidence="13">skT11</strain>
    </source>
</reference>
<name>A0A6F8VHN2_9PROT</name>
<accession>A0A6F8VHN2</accession>
<dbReference type="InterPro" id="IPR010023">
    <property type="entry name" value="KdsC_fam"/>
</dbReference>
<feature type="binding site" evidence="11">
    <location>
        <position position="17"/>
    </location>
    <ligand>
        <name>Mg(2+)</name>
        <dbReference type="ChEBI" id="CHEBI:18420"/>
    </ligand>
</feature>
<keyword evidence="13" id="KW-1185">Reference proteome</keyword>
<dbReference type="FunFam" id="3.40.50.1000:FF:000029">
    <property type="entry name" value="3-deoxy-D-manno-octulosonate 8-phosphate phosphatase KdsC"/>
    <property type="match status" value="1"/>
</dbReference>
<evidence type="ECO:0000313" key="13">
    <source>
        <dbReference type="Proteomes" id="UP000502260"/>
    </source>
</evidence>
<dbReference type="SFLD" id="SFLDG01136">
    <property type="entry name" value="C1.6:_Phosphoserine_Phosphatas"/>
    <property type="match status" value="1"/>
</dbReference>
<dbReference type="GO" id="GO:0019143">
    <property type="term" value="F:3-deoxy-manno-octulosonate-8-phosphatase activity"/>
    <property type="evidence" value="ECO:0007669"/>
    <property type="project" value="UniProtKB-EC"/>
</dbReference>
<evidence type="ECO:0000256" key="5">
    <source>
        <dbReference type="ARBA" id="ARBA00013066"/>
    </source>
</evidence>
<dbReference type="NCBIfam" id="TIGR01662">
    <property type="entry name" value="HAD-SF-IIIA"/>
    <property type="match status" value="1"/>
</dbReference>
<evidence type="ECO:0000256" key="10">
    <source>
        <dbReference type="ARBA" id="ARBA00031051"/>
    </source>
</evidence>
<dbReference type="NCBIfam" id="NF007019">
    <property type="entry name" value="PRK09484.1"/>
    <property type="match status" value="1"/>
</dbReference>
<evidence type="ECO:0000256" key="2">
    <source>
        <dbReference type="ARBA" id="ARBA00001946"/>
    </source>
</evidence>
<feature type="binding site" evidence="11">
    <location>
        <position position="110"/>
    </location>
    <ligand>
        <name>Mg(2+)</name>
        <dbReference type="ChEBI" id="CHEBI:18420"/>
    </ligand>
</feature>
<dbReference type="PIRSF" id="PIRSF006118">
    <property type="entry name" value="KDO8-P_Ptase"/>
    <property type="match status" value="1"/>
</dbReference>
<organism evidence="12 13">
    <name type="scientific">Sulfurimicrobium lacus</name>
    <dbReference type="NCBI Taxonomy" id="2715678"/>
    <lineage>
        <taxon>Bacteria</taxon>
        <taxon>Pseudomonadati</taxon>
        <taxon>Pseudomonadota</taxon>
        <taxon>Betaproteobacteria</taxon>
        <taxon>Nitrosomonadales</taxon>
        <taxon>Sulfuricellaceae</taxon>
        <taxon>Sulfurimicrobium</taxon>
    </lineage>
</organism>
<dbReference type="EC" id="3.1.3.45" evidence="5"/>
<dbReference type="SFLD" id="SFLDG01138">
    <property type="entry name" value="C1.6.2:_Deoxy-d-mannose-octulo"/>
    <property type="match status" value="1"/>
</dbReference>